<evidence type="ECO:0000313" key="3">
    <source>
        <dbReference type="Proteomes" id="UP000240912"/>
    </source>
</evidence>
<gene>
    <name evidence="2" type="ORF">C7T94_10915</name>
</gene>
<reference evidence="2 3" key="1">
    <citation type="submission" date="2018-03" db="EMBL/GenBank/DDBJ databases">
        <authorList>
            <person name="Keele B.F."/>
        </authorList>
    </citation>
    <scope>NUCLEOTIDE SEQUENCE [LARGE SCALE GENOMIC DNA]</scope>
    <source>
        <strain evidence="2 3">YL28-9</strain>
    </source>
</reference>
<feature type="region of interest" description="Disordered" evidence="1">
    <location>
        <begin position="1"/>
        <end position="26"/>
    </location>
</feature>
<organism evidence="2 3">
    <name type="scientific">Pedobacter yulinensis</name>
    <dbReference type="NCBI Taxonomy" id="2126353"/>
    <lineage>
        <taxon>Bacteria</taxon>
        <taxon>Pseudomonadati</taxon>
        <taxon>Bacteroidota</taxon>
        <taxon>Sphingobacteriia</taxon>
        <taxon>Sphingobacteriales</taxon>
        <taxon>Sphingobacteriaceae</taxon>
        <taxon>Pedobacter</taxon>
    </lineage>
</organism>
<evidence type="ECO:0000256" key="1">
    <source>
        <dbReference type="SAM" id="MobiDB-lite"/>
    </source>
</evidence>
<sequence>METIHAIKPGHKPEKDDGKPDRRRRVNPETAFLQGLSCLSSLEPPYRLATAKWFRCRRWFIAGNEDRLCCPLYP</sequence>
<protein>
    <submittedName>
        <fullName evidence="2">Uncharacterized protein</fullName>
    </submittedName>
</protein>
<proteinExistence type="predicted"/>
<comment type="caution">
    <text evidence="2">The sequence shown here is derived from an EMBL/GenBank/DDBJ whole genome shotgun (WGS) entry which is preliminary data.</text>
</comment>
<accession>A0A2T3HKZ0</accession>
<dbReference type="EMBL" id="PYLS01000005">
    <property type="protein sequence ID" value="PST83112.1"/>
    <property type="molecule type" value="Genomic_DNA"/>
</dbReference>
<keyword evidence="3" id="KW-1185">Reference proteome</keyword>
<dbReference type="AlphaFoldDB" id="A0A2T3HKZ0"/>
<dbReference type="Proteomes" id="UP000240912">
    <property type="component" value="Unassembled WGS sequence"/>
</dbReference>
<name>A0A2T3HKZ0_9SPHI</name>
<feature type="compositionally biased region" description="Basic and acidic residues" evidence="1">
    <location>
        <begin position="11"/>
        <end position="20"/>
    </location>
</feature>
<evidence type="ECO:0000313" key="2">
    <source>
        <dbReference type="EMBL" id="PST83112.1"/>
    </source>
</evidence>